<dbReference type="GO" id="GO:0016627">
    <property type="term" value="F:oxidoreductase activity, acting on the CH-CH group of donors"/>
    <property type="evidence" value="ECO:0007669"/>
    <property type="project" value="TreeGrafter"/>
</dbReference>
<dbReference type="PANTHER" id="PTHR35176:SF6">
    <property type="entry name" value="HEME OXYGENASE HI_0854-RELATED"/>
    <property type="match status" value="1"/>
</dbReference>
<dbReference type="PANTHER" id="PTHR35176">
    <property type="entry name" value="HEME OXYGENASE HI_0854-RELATED"/>
    <property type="match status" value="1"/>
</dbReference>
<accession>A0A1X2FIV4</accession>
<dbReference type="RefSeq" id="WP_085142418.1">
    <property type="nucleotide sequence ID" value="NZ_JACKUA010000031.1"/>
</dbReference>
<protein>
    <submittedName>
        <fullName evidence="3">Pyridoxamine 5'-phosphate oxidase</fullName>
    </submittedName>
</protein>
<dbReference type="InterPro" id="IPR024031">
    <property type="entry name" value="MSMEG_5819/OxyR"/>
</dbReference>
<organism evidence="3 4">
    <name type="scientific">Mycolicibacterium wolinskyi</name>
    <dbReference type="NCBI Taxonomy" id="59750"/>
    <lineage>
        <taxon>Bacteria</taxon>
        <taxon>Bacillati</taxon>
        <taxon>Actinomycetota</taxon>
        <taxon>Actinomycetes</taxon>
        <taxon>Mycobacteriales</taxon>
        <taxon>Mycobacteriaceae</taxon>
        <taxon>Mycolicibacterium</taxon>
    </lineage>
</organism>
<evidence type="ECO:0000256" key="1">
    <source>
        <dbReference type="ARBA" id="ARBA00023002"/>
    </source>
</evidence>
<dbReference type="InterPro" id="IPR012349">
    <property type="entry name" value="Split_barrel_FMN-bd"/>
</dbReference>
<dbReference type="GO" id="GO:0070967">
    <property type="term" value="F:coenzyme F420 binding"/>
    <property type="evidence" value="ECO:0007669"/>
    <property type="project" value="TreeGrafter"/>
</dbReference>
<gene>
    <name evidence="3" type="ORF">AWC31_13755</name>
</gene>
<feature type="domain" description="Pyridoxamine 5'-phosphate oxidase N-terminal" evidence="2">
    <location>
        <begin position="9"/>
        <end position="93"/>
    </location>
</feature>
<dbReference type="SUPFAM" id="SSF50475">
    <property type="entry name" value="FMN-binding split barrel"/>
    <property type="match status" value="1"/>
</dbReference>
<dbReference type="OrthoDB" id="3693562at2"/>
<comment type="caution">
    <text evidence="3">The sequence shown here is derived from an EMBL/GenBank/DDBJ whole genome shotgun (WGS) entry which is preliminary data.</text>
</comment>
<dbReference type="EMBL" id="LQQA01000005">
    <property type="protein sequence ID" value="ORX18373.1"/>
    <property type="molecule type" value="Genomic_DNA"/>
</dbReference>
<proteinExistence type="predicted"/>
<dbReference type="InterPro" id="IPR011576">
    <property type="entry name" value="Pyridox_Oxase_N"/>
</dbReference>
<evidence type="ECO:0000313" key="4">
    <source>
        <dbReference type="Proteomes" id="UP000193964"/>
    </source>
</evidence>
<dbReference type="NCBIfam" id="TIGR04023">
    <property type="entry name" value="PPOX_MSMEG_5819"/>
    <property type="match status" value="1"/>
</dbReference>
<name>A0A1X2FIV4_9MYCO</name>
<evidence type="ECO:0000259" key="2">
    <source>
        <dbReference type="Pfam" id="PF01243"/>
    </source>
</evidence>
<sequence length="140" mass="15617">MTFKPHEIAFLNEADLGRLATVQPDGTLQNSPVGFSYNEQLGTIDVAGYRMSHSQKYRNIAHNNRVAFVVDDITSRDPWRVRCLEIRGTAEQAQVPVTTGKGGDELDSAIIRITPQRIISFGIDDQESEPHQLVPDIRSV</sequence>
<dbReference type="GO" id="GO:0005829">
    <property type="term" value="C:cytosol"/>
    <property type="evidence" value="ECO:0007669"/>
    <property type="project" value="TreeGrafter"/>
</dbReference>
<reference evidence="3 4" key="1">
    <citation type="submission" date="2016-01" db="EMBL/GenBank/DDBJ databases">
        <title>The new phylogeny of the genus Mycobacterium.</title>
        <authorList>
            <person name="Tarcisio F."/>
            <person name="Conor M."/>
            <person name="Antonella G."/>
            <person name="Elisabetta G."/>
            <person name="Giulia F.S."/>
            <person name="Sara T."/>
            <person name="Anna F."/>
            <person name="Clotilde B."/>
            <person name="Roberto B."/>
            <person name="Veronica D.S."/>
            <person name="Fabio R."/>
            <person name="Monica P."/>
            <person name="Olivier J."/>
            <person name="Enrico T."/>
            <person name="Nicola S."/>
        </authorList>
    </citation>
    <scope>NUCLEOTIDE SEQUENCE [LARGE SCALE GENOMIC DNA]</scope>
    <source>
        <strain evidence="3 4">ATCC 700010</strain>
    </source>
</reference>
<dbReference type="Pfam" id="PF01243">
    <property type="entry name" value="PNPOx_N"/>
    <property type="match status" value="1"/>
</dbReference>
<keyword evidence="1" id="KW-0560">Oxidoreductase</keyword>
<dbReference type="Gene3D" id="2.30.110.10">
    <property type="entry name" value="Electron Transport, Fmn-binding Protein, Chain A"/>
    <property type="match status" value="1"/>
</dbReference>
<dbReference type="AlphaFoldDB" id="A0A1X2FIV4"/>
<dbReference type="Proteomes" id="UP000193964">
    <property type="component" value="Unassembled WGS sequence"/>
</dbReference>
<evidence type="ECO:0000313" key="3">
    <source>
        <dbReference type="EMBL" id="ORX18373.1"/>
    </source>
</evidence>
<dbReference type="InterPro" id="IPR052019">
    <property type="entry name" value="F420H2_bilvrd_red/Heme_oxyg"/>
</dbReference>